<comment type="catalytic activity">
    <reaction evidence="4">
        <text>dCTP + 2 H2O = dUMP + NH4(+) + diphosphate</text>
        <dbReference type="Rhea" id="RHEA:19205"/>
        <dbReference type="ChEBI" id="CHEBI:15377"/>
        <dbReference type="ChEBI" id="CHEBI:28938"/>
        <dbReference type="ChEBI" id="CHEBI:33019"/>
        <dbReference type="ChEBI" id="CHEBI:61481"/>
        <dbReference type="ChEBI" id="CHEBI:246422"/>
        <dbReference type="EC" id="3.5.4.30"/>
    </reaction>
</comment>
<dbReference type="Pfam" id="PF22769">
    <property type="entry name" value="DCD"/>
    <property type="match status" value="1"/>
</dbReference>
<dbReference type="PANTHER" id="PTHR42680">
    <property type="entry name" value="DCTP DEAMINASE"/>
    <property type="match status" value="1"/>
</dbReference>
<evidence type="ECO:0000313" key="6">
    <source>
        <dbReference type="Proteomes" id="UP000534286"/>
    </source>
</evidence>
<feature type="site" description="Important for bifunctional activity" evidence="4">
    <location>
        <begin position="116"/>
        <end position="117"/>
    </location>
</feature>
<evidence type="ECO:0000256" key="4">
    <source>
        <dbReference type="HAMAP-Rule" id="MF_00146"/>
    </source>
</evidence>
<dbReference type="EMBL" id="JACHJU010000001">
    <property type="protein sequence ID" value="MBB4937811.1"/>
    <property type="molecule type" value="Genomic_DNA"/>
</dbReference>
<dbReference type="PANTHER" id="PTHR42680:SF3">
    <property type="entry name" value="DCTP DEAMINASE"/>
    <property type="match status" value="1"/>
</dbReference>
<evidence type="ECO:0000313" key="5">
    <source>
        <dbReference type="EMBL" id="MBB4937811.1"/>
    </source>
</evidence>
<comment type="function">
    <text evidence="4">Bifunctional enzyme that catalyzes both the deamination of dCTP to dUTP and the hydrolysis of dUTP to dUMP without releasing the toxic dUTP intermediate.</text>
</comment>
<dbReference type="GO" id="GO:0008829">
    <property type="term" value="F:dCTP deaminase activity"/>
    <property type="evidence" value="ECO:0007669"/>
    <property type="project" value="InterPro"/>
</dbReference>
<keyword evidence="3 4" id="KW-0546">Nucleotide metabolism</keyword>
<sequence length="191" mass="21233">MLLSDRDILTAIDAGRVRLDPFDQAMIQPSSVDVRLDRFFRVFENHRYPHIDPAIEQPDLTRLVEPEGDEPFILHPGEFVLGSTYEVISLPDDIAARLEGKSSLGRLGLLTHSTAGFIDPGFSGHVTLELSNVATLPIKLWPGMKIGQIGLFRMSSPAESPYGSAKYGSRYQGQRGPTPSRSFLNFHRTKI</sequence>
<organism evidence="5 6">
    <name type="scientific">Streptosporangium album</name>
    <dbReference type="NCBI Taxonomy" id="47479"/>
    <lineage>
        <taxon>Bacteria</taxon>
        <taxon>Bacillati</taxon>
        <taxon>Actinomycetota</taxon>
        <taxon>Actinomycetes</taxon>
        <taxon>Streptosporangiales</taxon>
        <taxon>Streptosporangiaceae</taxon>
        <taxon>Streptosporangium</taxon>
    </lineage>
</organism>
<dbReference type="FunFam" id="2.70.40.10:FF:000005">
    <property type="entry name" value="dCTP deaminase, dUMP-forming"/>
    <property type="match status" value="1"/>
</dbReference>
<evidence type="ECO:0000256" key="2">
    <source>
        <dbReference type="ARBA" id="ARBA00022801"/>
    </source>
</evidence>
<dbReference type="NCBIfam" id="TIGR02274">
    <property type="entry name" value="dCTP_deam"/>
    <property type="match status" value="1"/>
</dbReference>
<evidence type="ECO:0000256" key="3">
    <source>
        <dbReference type="ARBA" id="ARBA00023080"/>
    </source>
</evidence>
<dbReference type="GO" id="GO:0015949">
    <property type="term" value="P:nucleobase-containing small molecule interconversion"/>
    <property type="evidence" value="ECO:0007669"/>
    <property type="project" value="TreeGrafter"/>
</dbReference>
<dbReference type="Gene3D" id="2.70.40.10">
    <property type="match status" value="1"/>
</dbReference>
<proteinExistence type="inferred from homology"/>
<dbReference type="GO" id="GO:0006226">
    <property type="term" value="P:dUMP biosynthetic process"/>
    <property type="evidence" value="ECO:0007669"/>
    <property type="project" value="UniProtKB-UniRule"/>
</dbReference>
<dbReference type="SUPFAM" id="SSF51283">
    <property type="entry name" value="dUTPase-like"/>
    <property type="match status" value="1"/>
</dbReference>
<keyword evidence="1 4" id="KW-0547">Nucleotide-binding</keyword>
<dbReference type="InterPro" id="IPR011962">
    <property type="entry name" value="dCTP_deaminase"/>
</dbReference>
<feature type="active site" description="Proton donor/acceptor" evidence="4">
    <location>
        <position position="129"/>
    </location>
</feature>
<evidence type="ECO:0000256" key="1">
    <source>
        <dbReference type="ARBA" id="ARBA00022741"/>
    </source>
</evidence>
<name>A0A7W7RUU3_9ACTN</name>
<feature type="binding site" evidence="4">
    <location>
        <position position="162"/>
    </location>
    <ligand>
        <name>dCTP</name>
        <dbReference type="ChEBI" id="CHEBI:61481"/>
    </ligand>
</feature>
<dbReference type="Proteomes" id="UP000534286">
    <property type="component" value="Unassembled WGS sequence"/>
</dbReference>
<comment type="caution">
    <text evidence="4">Lacks conserved residue(s) required for the propagation of feature annotation.</text>
</comment>
<dbReference type="CDD" id="cd07557">
    <property type="entry name" value="trimeric_dUTPase"/>
    <property type="match status" value="1"/>
</dbReference>
<keyword evidence="2 4" id="KW-0378">Hydrolase</keyword>
<feature type="binding site" evidence="4">
    <location>
        <position position="119"/>
    </location>
    <ligand>
        <name>dCTP</name>
        <dbReference type="ChEBI" id="CHEBI:61481"/>
    </ligand>
</feature>
<comment type="subunit">
    <text evidence="4">Homotrimer.</text>
</comment>
<comment type="similarity">
    <text evidence="4">Belongs to the dCTP deaminase family.</text>
</comment>
<gene>
    <name evidence="4" type="primary">dcd</name>
    <name evidence="5" type="ORF">FHR32_002116</name>
</gene>
<dbReference type="RefSeq" id="WP_184754125.1">
    <property type="nucleotide sequence ID" value="NZ_BAABEK010000026.1"/>
</dbReference>
<dbReference type="HAMAP" id="MF_00146">
    <property type="entry name" value="dCTP_deaminase"/>
    <property type="match status" value="1"/>
</dbReference>
<dbReference type="GO" id="GO:0000166">
    <property type="term" value="F:nucleotide binding"/>
    <property type="evidence" value="ECO:0007669"/>
    <property type="project" value="UniProtKB-KW"/>
</dbReference>
<keyword evidence="6" id="KW-1185">Reference proteome</keyword>
<dbReference type="GO" id="GO:0033973">
    <property type="term" value="F:dCTP deaminase (dUMP-forming) activity"/>
    <property type="evidence" value="ECO:0007669"/>
    <property type="project" value="UniProtKB-UniRule"/>
</dbReference>
<dbReference type="InterPro" id="IPR036157">
    <property type="entry name" value="dUTPase-like_sf"/>
</dbReference>
<reference evidence="5 6" key="1">
    <citation type="submission" date="2020-08" db="EMBL/GenBank/DDBJ databases">
        <title>Sequencing the genomes of 1000 actinobacteria strains.</title>
        <authorList>
            <person name="Klenk H.-P."/>
        </authorList>
    </citation>
    <scope>NUCLEOTIDE SEQUENCE [LARGE SCALE GENOMIC DNA]</scope>
    <source>
        <strain evidence="5 6">DSM 43023</strain>
    </source>
</reference>
<feature type="binding site" evidence="4">
    <location>
        <begin position="127"/>
        <end position="129"/>
    </location>
    <ligand>
        <name>dCTP</name>
        <dbReference type="ChEBI" id="CHEBI:61481"/>
    </ligand>
</feature>
<dbReference type="EC" id="3.5.4.30" evidence="4"/>
<dbReference type="InterPro" id="IPR033704">
    <property type="entry name" value="dUTPase_trimeric"/>
</dbReference>
<accession>A0A7W7RUU3</accession>
<comment type="pathway">
    <text evidence="4">Pyrimidine metabolism; dUMP biosynthesis; dUMP from dCTP: step 1/1.</text>
</comment>
<feature type="binding site" evidence="4">
    <location>
        <position position="148"/>
    </location>
    <ligand>
        <name>dCTP</name>
        <dbReference type="ChEBI" id="CHEBI:61481"/>
    </ligand>
</feature>
<dbReference type="GO" id="GO:0006229">
    <property type="term" value="P:dUTP biosynthetic process"/>
    <property type="evidence" value="ECO:0007669"/>
    <property type="project" value="InterPro"/>
</dbReference>
<comment type="caution">
    <text evidence="5">The sequence shown here is derived from an EMBL/GenBank/DDBJ whole genome shotgun (WGS) entry which is preliminary data.</text>
</comment>
<protein>
    <recommendedName>
        <fullName evidence="4">dCTP deaminase, dUMP-forming</fullName>
        <ecNumber evidence="4">3.5.4.30</ecNumber>
    </recommendedName>
    <alternativeName>
        <fullName evidence="4">Bifunctional dCTP deaminase:dUTPase</fullName>
    </alternativeName>
    <alternativeName>
        <fullName evidence="4">DCD-DUT</fullName>
    </alternativeName>
</protein>
<dbReference type="UniPathway" id="UPA00610">
    <property type="reaction ID" value="UER00667"/>
</dbReference>
<feature type="binding site" evidence="4">
    <location>
        <begin position="101"/>
        <end position="106"/>
    </location>
    <ligand>
        <name>dCTP</name>
        <dbReference type="ChEBI" id="CHEBI:61481"/>
    </ligand>
</feature>
<feature type="binding site" evidence="4">
    <location>
        <position position="174"/>
    </location>
    <ligand>
        <name>dCTP</name>
        <dbReference type="ChEBI" id="CHEBI:61481"/>
    </ligand>
</feature>
<dbReference type="AlphaFoldDB" id="A0A7W7RUU3"/>